<protein>
    <submittedName>
        <fullName evidence="2">Uncharacterized protein</fullName>
    </submittedName>
</protein>
<accession>K2S141</accession>
<dbReference type="EMBL" id="AHHD01000080">
    <property type="protein sequence ID" value="EKG20703.1"/>
    <property type="molecule type" value="Genomic_DNA"/>
</dbReference>
<dbReference type="InParanoid" id="K2S141"/>
<comment type="caution">
    <text evidence="2">The sequence shown here is derived from an EMBL/GenBank/DDBJ whole genome shotgun (WGS) entry which is preliminary data.</text>
</comment>
<dbReference type="HOGENOM" id="CLU_1547887_0_0_1"/>
<dbReference type="AlphaFoldDB" id="K2S141"/>
<gene>
    <name evidence="2" type="ORF">MPH_01967</name>
</gene>
<sequence>MLYSPFIPDKVLASSDCQQAGERQSQCSRRNNENITLRHAMYNGMEYTVPYVPFQTPEVISSNTGHNVENRSILRQNVAQSNLSTVQENSVGNAQGDGWGCELCPCDEADSRWNHGGVDKLLSSIKWHLNVCTRTCSQEDTKAVDPGRRGMFIHGEHGGTADDDKSSTIEKPW</sequence>
<dbReference type="VEuPathDB" id="FungiDB:MPH_01967"/>
<name>K2S141_MACPH</name>
<evidence type="ECO:0000256" key="1">
    <source>
        <dbReference type="SAM" id="MobiDB-lite"/>
    </source>
</evidence>
<reference evidence="2 3" key="1">
    <citation type="journal article" date="2012" name="BMC Genomics">
        <title>Tools to kill: Genome of one of the most destructive plant pathogenic fungi Macrophomina phaseolina.</title>
        <authorList>
            <person name="Islam M.S."/>
            <person name="Haque M.S."/>
            <person name="Islam M.M."/>
            <person name="Emdad E.M."/>
            <person name="Halim A."/>
            <person name="Hossen Q.M.M."/>
            <person name="Hossain M.Z."/>
            <person name="Ahmed B."/>
            <person name="Rahim S."/>
            <person name="Rahman M.S."/>
            <person name="Alam M.M."/>
            <person name="Hou S."/>
            <person name="Wan X."/>
            <person name="Saito J.A."/>
            <person name="Alam M."/>
        </authorList>
    </citation>
    <scope>NUCLEOTIDE SEQUENCE [LARGE SCALE GENOMIC DNA]</scope>
    <source>
        <strain evidence="2 3">MS6</strain>
    </source>
</reference>
<proteinExistence type="predicted"/>
<dbReference type="Proteomes" id="UP000007129">
    <property type="component" value="Unassembled WGS sequence"/>
</dbReference>
<evidence type="ECO:0000313" key="3">
    <source>
        <dbReference type="Proteomes" id="UP000007129"/>
    </source>
</evidence>
<evidence type="ECO:0000313" key="2">
    <source>
        <dbReference type="EMBL" id="EKG20703.1"/>
    </source>
</evidence>
<feature type="region of interest" description="Disordered" evidence="1">
    <location>
        <begin position="153"/>
        <end position="173"/>
    </location>
</feature>
<organism evidence="2 3">
    <name type="scientific">Macrophomina phaseolina (strain MS6)</name>
    <name type="common">Charcoal rot fungus</name>
    <dbReference type="NCBI Taxonomy" id="1126212"/>
    <lineage>
        <taxon>Eukaryota</taxon>
        <taxon>Fungi</taxon>
        <taxon>Dikarya</taxon>
        <taxon>Ascomycota</taxon>
        <taxon>Pezizomycotina</taxon>
        <taxon>Dothideomycetes</taxon>
        <taxon>Dothideomycetes incertae sedis</taxon>
        <taxon>Botryosphaeriales</taxon>
        <taxon>Botryosphaeriaceae</taxon>
        <taxon>Macrophomina</taxon>
    </lineage>
</organism>